<protein>
    <submittedName>
        <fullName evidence="1">Uncharacterized protein</fullName>
    </submittedName>
</protein>
<dbReference type="GeneID" id="20330304"/>
<keyword evidence="2" id="KW-1185">Reference proteome</keyword>
<proteinExistence type="predicted"/>
<feature type="non-terminal residue" evidence="1">
    <location>
        <position position="41"/>
    </location>
</feature>
<name>A0A074YUD1_OPIVI</name>
<evidence type="ECO:0000313" key="2">
    <source>
        <dbReference type="Proteomes" id="UP000054324"/>
    </source>
</evidence>
<sequence length="41" mass="4691">EAERVEQEARGRLERQKIEDEAAAEEARRGLLETRVQLAAL</sequence>
<reference evidence="1 2" key="1">
    <citation type="submission" date="2013-11" db="EMBL/GenBank/DDBJ databases">
        <title>Opisthorchis viverrini - life in the bile duct.</title>
        <authorList>
            <person name="Young N.D."/>
            <person name="Nagarajan N."/>
            <person name="Lin S.J."/>
            <person name="Korhonen P.K."/>
            <person name="Jex A.R."/>
            <person name="Hall R.S."/>
            <person name="Safavi-Hemami H."/>
            <person name="Kaewkong W."/>
            <person name="Bertrand D."/>
            <person name="Gao S."/>
            <person name="Seet Q."/>
            <person name="Wongkham S."/>
            <person name="Teh B.T."/>
            <person name="Wongkham C."/>
            <person name="Intapan P.M."/>
            <person name="Maleewong W."/>
            <person name="Yang X."/>
            <person name="Hu M."/>
            <person name="Wang Z."/>
            <person name="Hofmann A."/>
            <person name="Sternberg P.W."/>
            <person name="Tan P."/>
            <person name="Wang J."/>
            <person name="Gasser R.B."/>
        </authorList>
    </citation>
    <scope>NUCLEOTIDE SEQUENCE [LARGE SCALE GENOMIC DNA]</scope>
</reference>
<organism evidence="1 2">
    <name type="scientific">Opisthorchis viverrini</name>
    <name type="common">Southeast Asian liver fluke</name>
    <dbReference type="NCBI Taxonomy" id="6198"/>
    <lineage>
        <taxon>Eukaryota</taxon>
        <taxon>Metazoa</taxon>
        <taxon>Spiralia</taxon>
        <taxon>Lophotrochozoa</taxon>
        <taxon>Platyhelminthes</taxon>
        <taxon>Trematoda</taxon>
        <taxon>Digenea</taxon>
        <taxon>Opisthorchiida</taxon>
        <taxon>Opisthorchiata</taxon>
        <taxon>Opisthorchiidae</taxon>
        <taxon>Opisthorchis</taxon>
    </lineage>
</organism>
<gene>
    <name evidence="1" type="ORF">T265_16139</name>
</gene>
<dbReference type="Gene3D" id="6.10.250.720">
    <property type="match status" value="1"/>
</dbReference>
<feature type="non-terminal residue" evidence="1">
    <location>
        <position position="1"/>
    </location>
</feature>
<accession>A0A074YUD1</accession>
<dbReference type="RefSeq" id="XP_009177935.1">
    <property type="nucleotide sequence ID" value="XM_009179671.1"/>
</dbReference>
<dbReference type="KEGG" id="ovi:T265_16139"/>
<dbReference type="AlphaFoldDB" id="A0A074YUD1"/>
<dbReference type="EMBL" id="KL603577">
    <property type="protein sequence ID" value="KER18318.1"/>
    <property type="molecule type" value="Genomic_DNA"/>
</dbReference>
<dbReference type="Proteomes" id="UP000054324">
    <property type="component" value="Unassembled WGS sequence"/>
</dbReference>
<evidence type="ECO:0000313" key="1">
    <source>
        <dbReference type="EMBL" id="KER18318.1"/>
    </source>
</evidence>
<dbReference type="CTD" id="20330304"/>